<organism evidence="2 3">
    <name type="scientific">Saguinus oedipus</name>
    <name type="common">Cotton-top tamarin</name>
    <name type="synonym">Oedipomidas oedipus</name>
    <dbReference type="NCBI Taxonomy" id="9490"/>
    <lineage>
        <taxon>Eukaryota</taxon>
        <taxon>Metazoa</taxon>
        <taxon>Chordata</taxon>
        <taxon>Craniata</taxon>
        <taxon>Vertebrata</taxon>
        <taxon>Euteleostomi</taxon>
        <taxon>Mammalia</taxon>
        <taxon>Eutheria</taxon>
        <taxon>Euarchontoglires</taxon>
        <taxon>Primates</taxon>
        <taxon>Haplorrhini</taxon>
        <taxon>Platyrrhini</taxon>
        <taxon>Cebidae</taxon>
        <taxon>Callitrichinae</taxon>
        <taxon>Saguinus</taxon>
    </lineage>
</organism>
<accession>A0ABQ9TM36</accession>
<dbReference type="EMBL" id="JASSZA010000020">
    <property type="protein sequence ID" value="KAK2085831.1"/>
    <property type="molecule type" value="Genomic_DNA"/>
</dbReference>
<protein>
    <submittedName>
        <fullName evidence="2">Uncharacterized protein</fullName>
    </submittedName>
</protein>
<feature type="compositionally biased region" description="Basic and acidic residues" evidence="1">
    <location>
        <begin position="12"/>
        <end position="22"/>
    </location>
</feature>
<evidence type="ECO:0000313" key="2">
    <source>
        <dbReference type="EMBL" id="KAK2085831.1"/>
    </source>
</evidence>
<evidence type="ECO:0000256" key="1">
    <source>
        <dbReference type="SAM" id="MobiDB-lite"/>
    </source>
</evidence>
<sequence length="111" mass="12156">MPSGHALSNRPPPERRGGFRDVAESSSFSRGLFLCRLPPCDPRVLGHPRLTPGDLGSCGMVSEEEGCLKPAGPAWSALEPAYHVPRTPCRKGREDWALALPREAFPDRRPL</sequence>
<gene>
    <name evidence="2" type="ORF">P7K49_035256</name>
</gene>
<evidence type="ECO:0000313" key="3">
    <source>
        <dbReference type="Proteomes" id="UP001266305"/>
    </source>
</evidence>
<proteinExistence type="predicted"/>
<reference evidence="2 3" key="1">
    <citation type="submission" date="2023-05" db="EMBL/GenBank/DDBJ databases">
        <title>B98-5 Cell Line De Novo Hybrid Assembly: An Optical Mapping Approach.</title>
        <authorList>
            <person name="Kananen K."/>
            <person name="Auerbach J.A."/>
            <person name="Kautto E."/>
            <person name="Blachly J.S."/>
        </authorList>
    </citation>
    <scope>NUCLEOTIDE SEQUENCE [LARGE SCALE GENOMIC DNA]</scope>
    <source>
        <strain evidence="2">B95-8</strain>
        <tissue evidence="2">Cell line</tissue>
    </source>
</reference>
<dbReference type="Proteomes" id="UP001266305">
    <property type="component" value="Unassembled WGS sequence"/>
</dbReference>
<comment type="caution">
    <text evidence="2">The sequence shown here is derived from an EMBL/GenBank/DDBJ whole genome shotgun (WGS) entry which is preliminary data.</text>
</comment>
<feature type="region of interest" description="Disordered" evidence="1">
    <location>
        <begin position="1"/>
        <end position="22"/>
    </location>
</feature>
<name>A0ABQ9TM36_SAGOE</name>
<keyword evidence="3" id="KW-1185">Reference proteome</keyword>